<protein>
    <recommendedName>
        <fullName evidence="2">Phytanoyl-CoA dioxygenase</fullName>
    </recommendedName>
</protein>
<dbReference type="GO" id="GO:0016706">
    <property type="term" value="F:2-oxoglutarate-dependent dioxygenase activity"/>
    <property type="evidence" value="ECO:0007669"/>
    <property type="project" value="UniProtKB-ARBA"/>
</dbReference>
<dbReference type="GO" id="GO:0005506">
    <property type="term" value="F:iron ion binding"/>
    <property type="evidence" value="ECO:0007669"/>
    <property type="project" value="UniProtKB-ARBA"/>
</dbReference>
<dbReference type="Pfam" id="PF05721">
    <property type="entry name" value="PhyH"/>
    <property type="match status" value="1"/>
</dbReference>
<name>A0A6J4HI00_9CHLR</name>
<dbReference type="InterPro" id="IPR008775">
    <property type="entry name" value="Phytyl_CoA_dOase-like"/>
</dbReference>
<dbReference type="SUPFAM" id="SSF51197">
    <property type="entry name" value="Clavaminate synthase-like"/>
    <property type="match status" value="1"/>
</dbReference>
<dbReference type="AlphaFoldDB" id="A0A6J4HI00"/>
<organism evidence="1">
    <name type="scientific">uncultured Chloroflexota bacterium</name>
    <dbReference type="NCBI Taxonomy" id="166587"/>
    <lineage>
        <taxon>Bacteria</taxon>
        <taxon>Bacillati</taxon>
        <taxon>Chloroflexota</taxon>
        <taxon>environmental samples</taxon>
    </lineage>
</organism>
<proteinExistence type="predicted"/>
<gene>
    <name evidence="1" type="ORF">AVDCRST_MAG77-617</name>
</gene>
<accession>A0A6J4HI00</accession>
<sequence>MTTAVRAQTIAETVAVSPASTVHRPSEGVTRLTPTQRAAYERDGYVAVPGIFPQAELETIDHEIDRLVTVPGVAAGPKRQGWIYDIARRSEITRTFAEDERLLALIEDVVRPGIAIHSTKLVTKVPHSQDICHWHQDEAFYLKADDPETHSRARMSVWVPLQEADERNGCLWVVPGSHRWGIDEWTWQDSGTCQKRIDRHEYADQHAVALPVSAGSAVLFSAWTWHHSKNNQTDRVRRAFIVSYQEATLRRGAGEQWKVLCPAFDAPDEGQ</sequence>
<evidence type="ECO:0000313" key="1">
    <source>
        <dbReference type="EMBL" id="CAA9223809.1"/>
    </source>
</evidence>
<reference evidence="1" key="1">
    <citation type="submission" date="2020-02" db="EMBL/GenBank/DDBJ databases">
        <authorList>
            <person name="Meier V. D."/>
        </authorList>
    </citation>
    <scope>NUCLEOTIDE SEQUENCE</scope>
    <source>
        <strain evidence="1">AVDCRST_MAG77</strain>
    </source>
</reference>
<evidence type="ECO:0008006" key="2">
    <source>
        <dbReference type="Google" id="ProtNLM"/>
    </source>
</evidence>
<dbReference type="EMBL" id="CADCTC010000040">
    <property type="protein sequence ID" value="CAA9223809.1"/>
    <property type="molecule type" value="Genomic_DNA"/>
</dbReference>
<dbReference type="PANTHER" id="PTHR20883">
    <property type="entry name" value="PHYTANOYL-COA DIOXYGENASE DOMAIN CONTAINING 1"/>
    <property type="match status" value="1"/>
</dbReference>
<dbReference type="PANTHER" id="PTHR20883:SF46">
    <property type="entry name" value="PHYTANOYL-COA HYDROXYLASE"/>
    <property type="match status" value="1"/>
</dbReference>
<dbReference type="Gene3D" id="2.60.120.620">
    <property type="entry name" value="q2cbj1_9rhob like domain"/>
    <property type="match status" value="1"/>
</dbReference>